<protein>
    <submittedName>
        <fullName evidence="1">Uncharacterized protein</fullName>
    </submittedName>
</protein>
<accession>A0ABP7J561</accession>
<evidence type="ECO:0000313" key="1">
    <source>
        <dbReference type="EMBL" id="GAA3834892.1"/>
    </source>
</evidence>
<proteinExistence type="predicted"/>
<comment type="caution">
    <text evidence="1">The sequence shown here is derived from an EMBL/GenBank/DDBJ whole genome shotgun (WGS) entry which is preliminary data.</text>
</comment>
<evidence type="ECO:0000313" key="2">
    <source>
        <dbReference type="Proteomes" id="UP001501009"/>
    </source>
</evidence>
<gene>
    <name evidence="1" type="ORF">GCM10022403_079600</name>
</gene>
<dbReference type="EMBL" id="BAABDE010000031">
    <property type="protein sequence ID" value="GAA3834892.1"/>
    <property type="molecule type" value="Genomic_DNA"/>
</dbReference>
<name>A0ABP7J561_9ACTN</name>
<reference evidence="2" key="1">
    <citation type="journal article" date="2019" name="Int. J. Syst. Evol. Microbiol.">
        <title>The Global Catalogue of Microorganisms (GCM) 10K type strain sequencing project: providing services to taxonomists for standard genome sequencing and annotation.</title>
        <authorList>
            <consortium name="The Broad Institute Genomics Platform"/>
            <consortium name="The Broad Institute Genome Sequencing Center for Infectious Disease"/>
            <person name="Wu L."/>
            <person name="Ma J."/>
        </authorList>
    </citation>
    <scope>NUCLEOTIDE SEQUENCE [LARGE SCALE GENOMIC DNA]</scope>
    <source>
        <strain evidence="2">JCM 17138</strain>
    </source>
</reference>
<dbReference type="Proteomes" id="UP001501009">
    <property type="component" value="Unassembled WGS sequence"/>
</dbReference>
<sequence length="76" mass="7549">MGCAITGVPEVSASATTVLGPRLGSFDFTPAPPAEIEAVGHLFALIVARHGSLLLTGFGDGVATVAGVDGEVVLED</sequence>
<organism evidence="1 2">
    <name type="scientific">Streptomyces coacervatus</name>
    <dbReference type="NCBI Taxonomy" id="647381"/>
    <lineage>
        <taxon>Bacteria</taxon>
        <taxon>Bacillati</taxon>
        <taxon>Actinomycetota</taxon>
        <taxon>Actinomycetes</taxon>
        <taxon>Kitasatosporales</taxon>
        <taxon>Streptomycetaceae</taxon>
        <taxon>Streptomyces</taxon>
    </lineage>
</organism>
<keyword evidence="2" id="KW-1185">Reference proteome</keyword>